<proteinExistence type="predicted"/>
<dbReference type="AlphaFoldDB" id="R0M4D1"/>
<evidence type="ECO:0000256" key="1">
    <source>
        <dbReference type="SAM" id="MobiDB-lite"/>
    </source>
</evidence>
<feature type="compositionally biased region" description="Polar residues" evidence="1">
    <location>
        <begin position="718"/>
        <end position="730"/>
    </location>
</feature>
<evidence type="ECO:0000313" key="3">
    <source>
        <dbReference type="Proteomes" id="UP000296049"/>
    </source>
</evidence>
<reference evidence="3" key="1">
    <citation type="journal article" date="2013" name="Nat. Genet.">
        <title>The duck genome and transcriptome provide insight into an avian influenza virus reservoir species.</title>
        <authorList>
            <person name="Huang Y."/>
            <person name="Li Y."/>
            <person name="Burt D.W."/>
            <person name="Chen H."/>
            <person name="Zhang Y."/>
            <person name="Qian W."/>
            <person name="Kim H."/>
            <person name="Gan S."/>
            <person name="Zhao Y."/>
            <person name="Li J."/>
            <person name="Yi K."/>
            <person name="Feng H."/>
            <person name="Zhu P."/>
            <person name="Li B."/>
            <person name="Liu Q."/>
            <person name="Fairley S."/>
            <person name="Magor K.E."/>
            <person name="Du Z."/>
            <person name="Hu X."/>
            <person name="Goodman L."/>
            <person name="Tafer H."/>
            <person name="Vignal A."/>
            <person name="Lee T."/>
            <person name="Kim K.W."/>
            <person name="Sheng Z."/>
            <person name="An Y."/>
            <person name="Searle S."/>
            <person name="Herrero J."/>
            <person name="Groenen M.A."/>
            <person name="Crooijmans R.P."/>
            <person name="Faraut T."/>
            <person name="Cai Q."/>
            <person name="Webster R.G."/>
            <person name="Aldridge J.R."/>
            <person name="Warren W.C."/>
            <person name="Bartschat S."/>
            <person name="Kehr S."/>
            <person name="Marz M."/>
            <person name="Stadler P.F."/>
            <person name="Smith J."/>
            <person name="Kraus R.H."/>
            <person name="Zhao Y."/>
            <person name="Ren L."/>
            <person name="Fei J."/>
            <person name="Morisson M."/>
            <person name="Kaiser P."/>
            <person name="Griffin D.K."/>
            <person name="Rao M."/>
            <person name="Pitel F."/>
            <person name="Wang J."/>
            <person name="Li N."/>
        </authorList>
    </citation>
    <scope>NUCLEOTIDE SEQUENCE [LARGE SCALE GENOMIC DNA]</scope>
</reference>
<accession>R0M4D1</accession>
<keyword evidence="3" id="KW-1185">Reference proteome</keyword>
<feature type="region of interest" description="Disordered" evidence="1">
    <location>
        <begin position="693"/>
        <end position="732"/>
    </location>
</feature>
<dbReference type="EMBL" id="KB742523">
    <property type="protein sequence ID" value="EOB07518.1"/>
    <property type="molecule type" value="Genomic_DNA"/>
</dbReference>
<name>R0M4D1_ANAPL</name>
<dbReference type="Proteomes" id="UP000296049">
    <property type="component" value="Unassembled WGS sequence"/>
</dbReference>
<gene>
    <name evidence="2" type="ORF">Anapl_02016</name>
</gene>
<evidence type="ECO:0000313" key="2">
    <source>
        <dbReference type="EMBL" id="EOB07518.1"/>
    </source>
</evidence>
<sequence length="893" mass="96771">MAAHASLDINRLTAMSLNLVHERSAFETLNKNQQLSSSAAHESEWEIEEDVENISHMGKCASYSGICVKGPLCGRYFRNIMPNASNAITDGRATGHVVMLVGGYPSSLLFSSRGSFSLPVEAQLTLLLMTLETTVGSLSEDCESLRDLMSMAERVNTLRQKTANRSQSTEVTPPWQAKGCSRCLRSVAQPIRGLQWHHVTTMTTAHGHLLRCWRPFCATTLGRAGVTRVAVWLLGVAQILATGVHAEPGNPFFTGESLQSSGKRQIRRKSSSVVFTGVLKPTTGVGPDVSVVLARMVKVAVVFIVCCVSLFKAGVKYPPLQVSPLAFLPAAHRKADELSGPISSIVGALVAHTCLYSSKRDPVCTAQVPTVQTKAHAKKRCVVLHNFAAGDKVQSQKLQAQQEIAHVDLFAPRFSRGAAPEVPKVASLPLPHGTPPPDVLISGCVYADVSDETPVLCGVHSAARQLITSIACRSMVLYTVKGGFENSRVPAVITPHIDGKLHIVALFQKNGVQLNTAILDLSKSSDANSLCNFEETNQSLLVFVHFLCEAQGELYIFVHVGVSKAEVIIKELVGRRRTNSIRELRFLSVHRIQWQQEGSEPIVSGLVSFLFALGSSATTQWLKKAGKSFPGTWHWDGPQSFCRALVGRLLLSSQQQAVATGYHWPWALPPSWLHFPTERCFYRMFSEGKRQATPAQKCRGAGNSQGVSPKWPGHHSGSLPNSTTKTSESPLPSAHRLPGLLASCSCCAAKVSSTDACLPAQHRHSSYQGLAAEAQQLERRGLANSKVAQGQTGLLTFGSSANINVPVVVLWALLCWLCFSCGKRSQKAISVIDQNVQVNEDGQGKAEEPAGNSHCPSTIFGCCLNLCPKHPFCTPVTIIHHSNGKVKKHKRCR</sequence>
<protein>
    <submittedName>
        <fullName evidence="2">Uncharacterized protein</fullName>
    </submittedName>
</protein>
<organism evidence="2 3">
    <name type="scientific">Anas platyrhynchos</name>
    <name type="common">Mallard</name>
    <name type="synonym">Anas boschas</name>
    <dbReference type="NCBI Taxonomy" id="8839"/>
    <lineage>
        <taxon>Eukaryota</taxon>
        <taxon>Metazoa</taxon>
        <taxon>Chordata</taxon>
        <taxon>Craniata</taxon>
        <taxon>Vertebrata</taxon>
        <taxon>Euteleostomi</taxon>
        <taxon>Archelosauria</taxon>
        <taxon>Archosauria</taxon>
        <taxon>Dinosauria</taxon>
        <taxon>Saurischia</taxon>
        <taxon>Theropoda</taxon>
        <taxon>Coelurosauria</taxon>
        <taxon>Aves</taxon>
        <taxon>Neognathae</taxon>
        <taxon>Galloanserae</taxon>
        <taxon>Anseriformes</taxon>
        <taxon>Anatidae</taxon>
        <taxon>Anatinae</taxon>
        <taxon>Anas</taxon>
    </lineage>
</organism>